<dbReference type="AlphaFoldDB" id="A0A848EF68"/>
<dbReference type="Proteomes" id="UP000548582">
    <property type="component" value="Unassembled WGS sequence"/>
</dbReference>
<reference evidence="2 3" key="1">
    <citation type="submission" date="2020-03" db="EMBL/GenBank/DDBJ databases">
        <authorList>
            <person name="Sun Q."/>
        </authorList>
    </citation>
    <scope>NUCLEOTIDE SEQUENCE [LARGE SCALE GENOMIC DNA]</scope>
    <source>
        <strain evidence="2 3">JC162</strain>
    </source>
</reference>
<evidence type="ECO:0000259" key="1">
    <source>
        <dbReference type="Pfam" id="PF07238"/>
    </source>
</evidence>
<dbReference type="EMBL" id="JABBKX010000003">
    <property type="protein sequence ID" value="NMJ42015.1"/>
    <property type="molecule type" value="Genomic_DNA"/>
</dbReference>
<dbReference type="GO" id="GO:0035438">
    <property type="term" value="F:cyclic-di-GMP binding"/>
    <property type="evidence" value="ECO:0007669"/>
    <property type="project" value="InterPro"/>
</dbReference>
<proteinExistence type="predicted"/>
<evidence type="ECO:0000313" key="2">
    <source>
        <dbReference type="EMBL" id="NMJ42015.1"/>
    </source>
</evidence>
<dbReference type="SUPFAM" id="SSF141371">
    <property type="entry name" value="PilZ domain-like"/>
    <property type="match status" value="1"/>
</dbReference>
<sequence>MPGTYPDDRRRTPRFLVDQPCTIFTGRHVWDGHLRDVSDGGAMLRGVPGLVADDQLLVRLMRRPEVAFRARVRGVSLLGAHIAIEEPSEAEAWRRAIAELAT</sequence>
<gene>
    <name evidence="2" type="ORF">GWK16_12240</name>
</gene>
<feature type="domain" description="PilZ" evidence="1">
    <location>
        <begin position="8"/>
        <end position="96"/>
    </location>
</feature>
<dbReference type="RefSeq" id="WP_170054239.1">
    <property type="nucleotide sequence ID" value="NZ_JABBKX010000003.1"/>
</dbReference>
<evidence type="ECO:0000313" key="3">
    <source>
        <dbReference type="Proteomes" id="UP000548582"/>
    </source>
</evidence>
<protein>
    <submittedName>
        <fullName evidence="2">PilZ domain-containing protein</fullName>
    </submittedName>
</protein>
<dbReference type="InterPro" id="IPR009875">
    <property type="entry name" value="PilZ_domain"/>
</dbReference>
<dbReference type="Pfam" id="PF07238">
    <property type="entry name" value="PilZ"/>
    <property type="match status" value="1"/>
</dbReference>
<accession>A0A848EF68</accession>
<organism evidence="2 3">
    <name type="scientific">Neoroseomonas marina</name>
    <dbReference type="NCBI Taxonomy" id="1232220"/>
    <lineage>
        <taxon>Bacteria</taxon>
        <taxon>Pseudomonadati</taxon>
        <taxon>Pseudomonadota</taxon>
        <taxon>Alphaproteobacteria</taxon>
        <taxon>Acetobacterales</taxon>
        <taxon>Acetobacteraceae</taxon>
        <taxon>Neoroseomonas</taxon>
    </lineage>
</organism>
<dbReference type="Gene3D" id="2.40.10.220">
    <property type="entry name" value="predicted glycosyltransferase like domains"/>
    <property type="match status" value="1"/>
</dbReference>
<name>A0A848EF68_9PROT</name>
<comment type="caution">
    <text evidence="2">The sequence shown here is derived from an EMBL/GenBank/DDBJ whole genome shotgun (WGS) entry which is preliminary data.</text>
</comment>
<keyword evidence="3" id="KW-1185">Reference proteome</keyword>